<keyword evidence="3 8" id="KW-0547">Nucleotide-binding</keyword>
<evidence type="ECO:0000256" key="1">
    <source>
        <dbReference type="ARBA" id="ARBA00022490"/>
    </source>
</evidence>
<feature type="active site" description="Proton acceptor" evidence="8">
    <location>
        <position position="70"/>
    </location>
</feature>
<organism evidence="9 10">
    <name type="scientific">Halorientalis brevis</name>
    <dbReference type="NCBI Taxonomy" id="1126241"/>
    <lineage>
        <taxon>Archaea</taxon>
        <taxon>Methanobacteriati</taxon>
        <taxon>Methanobacteriota</taxon>
        <taxon>Stenosarchaea group</taxon>
        <taxon>Halobacteria</taxon>
        <taxon>Halobacteriales</taxon>
        <taxon>Haloarculaceae</taxon>
        <taxon>Halorientalis</taxon>
    </lineage>
</organism>
<dbReference type="Gene3D" id="2.60.200.30">
    <property type="entry name" value="Probable inorganic polyphosphate/atp-NAD kinase, domain 2"/>
    <property type="match status" value="1"/>
</dbReference>
<dbReference type="RefSeq" id="WP_247377207.1">
    <property type="nucleotide sequence ID" value="NZ_JALLGV010000003.1"/>
</dbReference>
<feature type="binding site" evidence="8">
    <location>
        <position position="175"/>
    </location>
    <ligand>
        <name>NAD(+)</name>
        <dbReference type="ChEBI" id="CHEBI:57540"/>
    </ligand>
</feature>
<dbReference type="InterPro" id="IPR017438">
    <property type="entry name" value="ATP-NAD_kinase_N"/>
</dbReference>
<dbReference type="GO" id="GO:0005524">
    <property type="term" value="F:ATP binding"/>
    <property type="evidence" value="ECO:0007669"/>
    <property type="project" value="UniProtKB-KW"/>
</dbReference>
<dbReference type="EMBL" id="JBHUDJ010000001">
    <property type="protein sequence ID" value="MFD1585740.1"/>
    <property type="molecule type" value="Genomic_DNA"/>
</dbReference>
<keyword evidence="4 8" id="KW-0418">Kinase</keyword>
<dbReference type="EC" id="2.7.1.23" evidence="8"/>
<keyword evidence="7 8" id="KW-0520">NAD</keyword>
<evidence type="ECO:0000256" key="6">
    <source>
        <dbReference type="ARBA" id="ARBA00022857"/>
    </source>
</evidence>
<dbReference type="GO" id="GO:0006741">
    <property type="term" value="P:NADP+ biosynthetic process"/>
    <property type="evidence" value="ECO:0007669"/>
    <property type="project" value="UniProtKB-UniRule"/>
</dbReference>
<comment type="function">
    <text evidence="8">Involved in the regulation of the intracellular balance of NAD and NADP, and is a key enzyme in the biosynthesis of NADP. Catalyzes specifically the phosphorylation on 2'-hydroxyl of the adenosine moiety of NAD to yield NADP.</text>
</comment>
<keyword evidence="1 8" id="KW-0963">Cytoplasm</keyword>
<evidence type="ECO:0000313" key="9">
    <source>
        <dbReference type="EMBL" id="MFD1585740.1"/>
    </source>
</evidence>
<dbReference type="GO" id="GO:0046872">
    <property type="term" value="F:metal ion binding"/>
    <property type="evidence" value="ECO:0007669"/>
    <property type="project" value="UniProtKB-UniRule"/>
</dbReference>
<evidence type="ECO:0000256" key="8">
    <source>
        <dbReference type="HAMAP-Rule" id="MF_00361"/>
    </source>
</evidence>
<keyword evidence="6 8" id="KW-0521">NADP</keyword>
<dbReference type="PANTHER" id="PTHR20275:SF43">
    <property type="entry name" value="BIFUNCTIONAL NADP PHOSPHATASE_NAD KINASE"/>
    <property type="match status" value="1"/>
</dbReference>
<feature type="binding site" evidence="8">
    <location>
        <begin position="186"/>
        <end position="191"/>
    </location>
    <ligand>
        <name>NAD(+)</name>
        <dbReference type="ChEBI" id="CHEBI:57540"/>
    </ligand>
</feature>
<reference evidence="9 10" key="1">
    <citation type="journal article" date="2019" name="Int. J. Syst. Evol. Microbiol.">
        <title>The Global Catalogue of Microorganisms (GCM) 10K type strain sequencing project: providing services to taxonomists for standard genome sequencing and annotation.</title>
        <authorList>
            <consortium name="The Broad Institute Genomics Platform"/>
            <consortium name="The Broad Institute Genome Sequencing Center for Infectious Disease"/>
            <person name="Wu L."/>
            <person name="Ma J."/>
        </authorList>
    </citation>
    <scope>NUCLEOTIDE SEQUENCE [LARGE SCALE GENOMIC DNA]</scope>
    <source>
        <strain evidence="9 10">CGMCC 1.12125</strain>
    </source>
</reference>
<feature type="binding site" evidence="8">
    <location>
        <begin position="70"/>
        <end position="71"/>
    </location>
    <ligand>
        <name>NAD(+)</name>
        <dbReference type="ChEBI" id="CHEBI:57540"/>
    </ligand>
</feature>
<comment type="caution">
    <text evidence="8">Lacks conserved residue(s) required for the propagation of feature annotation.</text>
</comment>
<proteinExistence type="inferred from homology"/>
<evidence type="ECO:0000256" key="4">
    <source>
        <dbReference type="ARBA" id="ARBA00022777"/>
    </source>
</evidence>
<dbReference type="GO" id="GO:0003951">
    <property type="term" value="F:NAD+ kinase activity"/>
    <property type="evidence" value="ECO:0007669"/>
    <property type="project" value="UniProtKB-UniRule"/>
</dbReference>
<protein>
    <recommendedName>
        <fullName evidence="8">NAD kinase</fullName>
        <ecNumber evidence="8">2.7.1.23</ecNumber>
    </recommendedName>
    <alternativeName>
        <fullName evidence="8">ATP-dependent NAD kinase</fullName>
    </alternativeName>
</protein>
<name>A0ABD6C6T8_9EURY</name>
<sequence length="280" mass="28833">MKVGIVAQRDNPRAATLAGDIVERLRADDSAVVVDRETAAHLAAETDHSVPGVAIEEMATCDLVVSIGGDGTFLFAARGAGTTPVMGINLGEVGFLNAVSPADAVSAVSDEVDTLREEGPAATRAMSRLAAGGEDWTLSPAINEIAILGPQRGHGQGLDLEVTVDGAMYTSGHADGVLVATPTGSTAYNLSEDGPLVHPGVDGFVITEMAGEEPMPPLVVDEERTIEVTVSEADHAVVVSDGREDETVTPPATIELRRAGEPVHVAGPPLDFFAGLGKLD</sequence>
<dbReference type="Pfam" id="PF20143">
    <property type="entry name" value="NAD_kinase_C"/>
    <property type="match status" value="1"/>
</dbReference>
<keyword evidence="5 8" id="KW-0067">ATP-binding</keyword>
<gene>
    <name evidence="8" type="primary">nadK</name>
    <name evidence="9" type="ORF">ACFR9U_01995</name>
</gene>
<evidence type="ECO:0000256" key="3">
    <source>
        <dbReference type="ARBA" id="ARBA00022741"/>
    </source>
</evidence>
<dbReference type="PANTHER" id="PTHR20275">
    <property type="entry name" value="NAD KINASE"/>
    <property type="match status" value="1"/>
</dbReference>
<comment type="cofactor">
    <cofactor evidence="8">
        <name>a divalent metal cation</name>
        <dbReference type="ChEBI" id="CHEBI:60240"/>
    </cofactor>
</comment>
<evidence type="ECO:0000313" key="10">
    <source>
        <dbReference type="Proteomes" id="UP001597119"/>
    </source>
</evidence>
<dbReference type="InterPro" id="IPR017437">
    <property type="entry name" value="ATP-NAD_kinase_PpnK-typ_C"/>
</dbReference>
<feature type="binding site" evidence="8">
    <location>
        <begin position="143"/>
        <end position="144"/>
    </location>
    <ligand>
        <name>NAD(+)</name>
        <dbReference type="ChEBI" id="CHEBI:57540"/>
    </ligand>
</feature>
<feature type="binding site" evidence="8">
    <location>
        <position position="173"/>
    </location>
    <ligand>
        <name>NAD(+)</name>
        <dbReference type="ChEBI" id="CHEBI:57540"/>
    </ligand>
</feature>
<evidence type="ECO:0000256" key="5">
    <source>
        <dbReference type="ARBA" id="ARBA00022840"/>
    </source>
</evidence>
<comment type="caution">
    <text evidence="9">The sequence shown here is derived from an EMBL/GenBank/DDBJ whole genome shotgun (WGS) entry which is preliminary data.</text>
</comment>
<accession>A0ABD6C6T8</accession>
<keyword evidence="2 8" id="KW-0808">Transferase</keyword>
<dbReference type="GO" id="GO:0005737">
    <property type="term" value="C:cytoplasm"/>
    <property type="evidence" value="ECO:0007669"/>
    <property type="project" value="UniProtKB-SubCell"/>
</dbReference>
<dbReference type="HAMAP" id="MF_00361">
    <property type="entry name" value="NAD_kinase"/>
    <property type="match status" value="1"/>
</dbReference>
<evidence type="ECO:0000256" key="2">
    <source>
        <dbReference type="ARBA" id="ARBA00022679"/>
    </source>
</evidence>
<comment type="catalytic activity">
    <reaction evidence="8">
        <text>NAD(+) + ATP = ADP + NADP(+) + H(+)</text>
        <dbReference type="Rhea" id="RHEA:18629"/>
        <dbReference type="ChEBI" id="CHEBI:15378"/>
        <dbReference type="ChEBI" id="CHEBI:30616"/>
        <dbReference type="ChEBI" id="CHEBI:57540"/>
        <dbReference type="ChEBI" id="CHEBI:58349"/>
        <dbReference type="ChEBI" id="CHEBI:456216"/>
        <dbReference type="EC" id="2.7.1.23"/>
    </reaction>
</comment>
<comment type="subcellular location">
    <subcellularLocation>
        <location evidence="8">Cytoplasm</location>
    </subcellularLocation>
</comment>
<dbReference type="Gene3D" id="3.40.50.10330">
    <property type="entry name" value="Probable inorganic polyphosphate/atp-NAD kinase, domain 1"/>
    <property type="match status" value="1"/>
</dbReference>
<dbReference type="InterPro" id="IPR002504">
    <property type="entry name" value="NADK"/>
</dbReference>
<dbReference type="Pfam" id="PF01513">
    <property type="entry name" value="NAD_kinase"/>
    <property type="match status" value="1"/>
</dbReference>
<dbReference type="SUPFAM" id="SSF111331">
    <property type="entry name" value="NAD kinase/diacylglycerol kinase-like"/>
    <property type="match status" value="1"/>
</dbReference>
<feature type="binding site" evidence="8">
    <location>
        <position position="210"/>
    </location>
    <ligand>
        <name>NAD(+)</name>
        <dbReference type="ChEBI" id="CHEBI:57540"/>
    </ligand>
</feature>
<dbReference type="AlphaFoldDB" id="A0ABD6C6T8"/>
<keyword evidence="10" id="KW-1185">Reference proteome</keyword>
<evidence type="ECO:0000256" key="7">
    <source>
        <dbReference type="ARBA" id="ARBA00023027"/>
    </source>
</evidence>
<dbReference type="InterPro" id="IPR016064">
    <property type="entry name" value="NAD/diacylglycerol_kinase_sf"/>
</dbReference>
<dbReference type="Proteomes" id="UP001597119">
    <property type="component" value="Unassembled WGS sequence"/>
</dbReference>
<comment type="similarity">
    <text evidence="8">Belongs to the NAD kinase family.</text>
</comment>